<feature type="region of interest" description="Disordered" evidence="1">
    <location>
        <begin position="1"/>
        <end position="26"/>
    </location>
</feature>
<sequence length="76" mass="7698">MTVTLTVSDGTITDATGSQSSRDGHSQQIAAQALPVLASEAVSAQSASIALVSHATYTSQAYEQALQAAIDQAFSA</sequence>
<dbReference type="EMBL" id="FOKA01000003">
    <property type="protein sequence ID" value="SFA92235.1"/>
    <property type="molecule type" value="Genomic_DNA"/>
</dbReference>
<reference evidence="3 4" key="1">
    <citation type="submission" date="2016-10" db="EMBL/GenBank/DDBJ databases">
        <authorList>
            <person name="de Groot N.N."/>
        </authorList>
    </citation>
    <scope>NUCLEOTIDE SEQUENCE [LARGE SCALE GENOMIC DNA]</scope>
    <source>
        <strain evidence="3 4">CGMCC 4.6945</strain>
    </source>
</reference>
<evidence type="ECO:0000256" key="1">
    <source>
        <dbReference type="SAM" id="MobiDB-lite"/>
    </source>
</evidence>
<dbReference type="GO" id="GO:0016020">
    <property type="term" value="C:membrane"/>
    <property type="evidence" value="ECO:0007669"/>
    <property type="project" value="InterPro"/>
</dbReference>
<protein>
    <submittedName>
        <fullName evidence="3">FMN-binding domain-containing protein</fullName>
    </submittedName>
</protein>
<dbReference type="Gene3D" id="3.90.1010.20">
    <property type="match status" value="1"/>
</dbReference>
<feature type="domain" description="FMN-binding" evidence="2">
    <location>
        <begin position="1"/>
        <end position="71"/>
    </location>
</feature>
<accession>A0A1I0WU20</accession>
<dbReference type="Pfam" id="PF04205">
    <property type="entry name" value="FMN_bind"/>
    <property type="match status" value="1"/>
</dbReference>
<evidence type="ECO:0000313" key="4">
    <source>
        <dbReference type="Proteomes" id="UP000199012"/>
    </source>
</evidence>
<dbReference type="RefSeq" id="WP_175499292.1">
    <property type="nucleotide sequence ID" value="NZ_BONM01000031.1"/>
</dbReference>
<name>A0A1I0WU20_9CELL</name>
<organism evidence="3 4">
    <name type="scientific">Cellulomonas marina</name>
    <dbReference type="NCBI Taxonomy" id="988821"/>
    <lineage>
        <taxon>Bacteria</taxon>
        <taxon>Bacillati</taxon>
        <taxon>Actinomycetota</taxon>
        <taxon>Actinomycetes</taxon>
        <taxon>Micrococcales</taxon>
        <taxon>Cellulomonadaceae</taxon>
        <taxon>Cellulomonas</taxon>
    </lineage>
</organism>
<dbReference type="AlphaFoldDB" id="A0A1I0WU20"/>
<dbReference type="STRING" id="988821.SAMN05421867_103243"/>
<evidence type="ECO:0000313" key="3">
    <source>
        <dbReference type="EMBL" id="SFA92235.1"/>
    </source>
</evidence>
<proteinExistence type="predicted"/>
<evidence type="ECO:0000259" key="2">
    <source>
        <dbReference type="Pfam" id="PF04205"/>
    </source>
</evidence>
<dbReference type="Proteomes" id="UP000199012">
    <property type="component" value="Unassembled WGS sequence"/>
</dbReference>
<gene>
    <name evidence="3" type="ORF">SAMN05421867_103243</name>
</gene>
<keyword evidence="4" id="KW-1185">Reference proteome</keyword>
<dbReference type="InterPro" id="IPR007329">
    <property type="entry name" value="FMN-bd"/>
</dbReference>
<dbReference type="GO" id="GO:0010181">
    <property type="term" value="F:FMN binding"/>
    <property type="evidence" value="ECO:0007669"/>
    <property type="project" value="InterPro"/>
</dbReference>